<reference evidence="3 4" key="1">
    <citation type="submission" date="2007-03" db="EMBL/GenBank/DDBJ databases">
        <authorList>
            <person name="Stal L."/>
            <person name="Ferriera S."/>
            <person name="Johnson J."/>
            <person name="Kravitz S."/>
            <person name="Beeson K."/>
            <person name="Sutton G."/>
            <person name="Rogers Y.-H."/>
            <person name="Friedman R."/>
            <person name="Frazier M."/>
            <person name="Venter J.C."/>
        </authorList>
    </citation>
    <scope>NUCLEOTIDE SEQUENCE [LARGE SCALE GENOMIC DNA]</scope>
    <source>
        <strain evidence="3 4">CCY0110</strain>
    </source>
</reference>
<accession>A3ITH8</accession>
<feature type="non-terminal residue" evidence="3">
    <location>
        <position position="1"/>
    </location>
</feature>
<evidence type="ECO:0000256" key="1">
    <source>
        <dbReference type="PROSITE-ProRule" id="PRU00169"/>
    </source>
</evidence>
<keyword evidence="4" id="KW-1185">Reference proteome</keyword>
<dbReference type="AlphaFoldDB" id="A3ITH8"/>
<sequence>EVKPSEHQVNIKGYKGNKRKILVVDDMQDNRLFLVKLLKNVGFEIIEAEQGKEGIEKSD</sequence>
<name>A3ITH8_9CHRO</name>
<comment type="caution">
    <text evidence="3">The sequence shown here is derived from an EMBL/GenBank/DDBJ whole genome shotgun (WGS) entry which is preliminary data.</text>
</comment>
<dbReference type="GO" id="GO:0000160">
    <property type="term" value="P:phosphorelay signal transduction system"/>
    <property type="evidence" value="ECO:0007669"/>
    <property type="project" value="InterPro"/>
</dbReference>
<keyword evidence="3" id="KW-0418">Kinase</keyword>
<dbReference type="SUPFAM" id="SSF52172">
    <property type="entry name" value="CheY-like"/>
    <property type="match status" value="1"/>
</dbReference>
<dbReference type="eggNOG" id="COG0784">
    <property type="taxonomic scope" value="Bacteria"/>
</dbReference>
<gene>
    <name evidence="3" type="ORF">CY0110_04608</name>
</gene>
<evidence type="ECO:0000259" key="2">
    <source>
        <dbReference type="PROSITE" id="PS50110"/>
    </source>
</evidence>
<protein>
    <submittedName>
        <fullName evidence="3">Multi-sensor Hybrid Histidine Kinase</fullName>
    </submittedName>
</protein>
<dbReference type="GO" id="GO:0016301">
    <property type="term" value="F:kinase activity"/>
    <property type="evidence" value="ECO:0007669"/>
    <property type="project" value="UniProtKB-KW"/>
</dbReference>
<comment type="caution">
    <text evidence="1">Lacks conserved residue(s) required for the propagation of feature annotation.</text>
</comment>
<keyword evidence="3" id="KW-0808">Transferase</keyword>
<dbReference type="Gene3D" id="3.40.50.2300">
    <property type="match status" value="1"/>
</dbReference>
<dbReference type="EMBL" id="AAXW01000028">
    <property type="protein sequence ID" value="EAZ90263.1"/>
    <property type="molecule type" value="Genomic_DNA"/>
</dbReference>
<dbReference type="PROSITE" id="PS50110">
    <property type="entry name" value="RESPONSE_REGULATORY"/>
    <property type="match status" value="1"/>
</dbReference>
<organism evidence="3 4">
    <name type="scientific">Crocosphaera chwakensis CCY0110</name>
    <dbReference type="NCBI Taxonomy" id="391612"/>
    <lineage>
        <taxon>Bacteria</taxon>
        <taxon>Bacillati</taxon>
        <taxon>Cyanobacteriota</taxon>
        <taxon>Cyanophyceae</taxon>
        <taxon>Oscillatoriophycideae</taxon>
        <taxon>Chroococcales</taxon>
        <taxon>Aphanothecaceae</taxon>
        <taxon>Crocosphaera</taxon>
        <taxon>Crocosphaera chwakensis</taxon>
    </lineage>
</organism>
<proteinExistence type="predicted"/>
<dbReference type="InterPro" id="IPR011006">
    <property type="entry name" value="CheY-like_superfamily"/>
</dbReference>
<dbReference type="Proteomes" id="UP000003781">
    <property type="component" value="Unassembled WGS sequence"/>
</dbReference>
<evidence type="ECO:0000313" key="4">
    <source>
        <dbReference type="Proteomes" id="UP000003781"/>
    </source>
</evidence>
<dbReference type="InterPro" id="IPR001789">
    <property type="entry name" value="Sig_transdc_resp-reg_receiver"/>
</dbReference>
<evidence type="ECO:0000313" key="3">
    <source>
        <dbReference type="EMBL" id="EAZ90263.1"/>
    </source>
</evidence>
<feature type="domain" description="Response regulatory" evidence="2">
    <location>
        <begin position="20"/>
        <end position="59"/>
    </location>
</feature>